<sequence length="171" mass="18848">MTQLCHFEAMFASAGKRPNYDIMSDTKFILPKSCFSTPTASSRLINSGIPKTVPYRGSIFRGATYLPPHQRSRAFSLSSGTYPFKEGGRYSNIQNTSAKNGAVMRVEMSLETPVLTTFRKDAGNAGVGNIRTLIRENVAGYLSSMEEEESEVQLIITTPSRTARFFSDSPV</sequence>
<evidence type="ECO:0000313" key="2">
    <source>
        <dbReference type="Proteomes" id="UP000218334"/>
    </source>
</evidence>
<dbReference type="EMBL" id="KZ293462">
    <property type="protein sequence ID" value="PBK62863.1"/>
    <property type="molecule type" value="Genomic_DNA"/>
</dbReference>
<dbReference type="Proteomes" id="UP000218334">
    <property type="component" value="Unassembled WGS sequence"/>
</dbReference>
<gene>
    <name evidence="1" type="ORF">ARMSODRAFT_963698</name>
</gene>
<dbReference type="AlphaFoldDB" id="A0A2H3BGA2"/>
<evidence type="ECO:0000313" key="1">
    <source>
        <dbReference type="EMBL" id="PBK62863.1"/>
    </source>
</evidence>
<protein>
    <submittedName>
        <fullName evidence="1">Uncharacterized protein</fullName>
    </submittedName>
</protein>
<organism evidence="1 2">
    <name type="scientific">Armillaria solidipes</name>
    <dbReference type="NCBI Taxonomy" id="1076256"/>
    <lineage>
        <taxon>Eukaryota</taxon>
        <taxon>Fungi</taxon>
        <taxon>Dikarya</taxon>
        <taxon>Basidiomycota</taxon>
        <taxon>Agaricomycotina</taxon>
        <taxon>Agaricomycetes</taxon>
        <taxon>Agaricomycetidae</taxon>
        <taxon>Agaricales</taxon>
        <taxon>Marasmiineae</taxon>
        <taxon>Physalacriaceae</taxon>
        <taxon>Armillaria</taxon>
    </lineage>
</organism>
<proteinExistence type="predicted"/>
<reference evidence="2" key="1">
    <citation type="journal article" date="2017" name="Nat. Ecol. Evol.">
        <title>Genome expansion and lineage-specific genetic innovations in the forest pathogenic fungi Armillaria.</title>
        <authorList>
            <person name="Sipos G."/>
            <person name="Prasanna A.N."/>
            <person name="Walter M.C."/>
            <person name="O'Connor E."/>
            <person name="Balint B."/>
            <person name="Krizsan K."/>
            <person name="Kiss B."/>
            <person name="Hess J."/>
            <person name="Varga T."/>
            <person name="Slot J."/>
            <person name="Riley R."/>
            <person name="Boka B."/>
            <person name="Rigling D."/>
            <person name="Barry K."/>
            <person name="Lee J."/>
            <person name="Mihaltcheva S."/>
            <person name="LaButti K."/>
            <person name="Lipzen A."/>
            <person name="Waldron R."/>
            <person name="Moloney N.M."/>
            <person name="Sperisen C."/>
            <person name="Kredics L."/>
            <person name="Vagvoelgyi C."/>
            <person name="Patrignani A."/>
            <person name="Fitzpatrick D."/>
            <person name="Nagy I."/>
            <person name="Doyle S."/>
            <person name="Anderson J.B."/>
            <person name="Grigoriev I.V."/>
            <person name="Gueldener U."/>
            <person name="Muensterkoetter M."/>
            <person name="Nagy L.G."/>
        </authorList>
    </citation>
    <scope>NUCLEOTIDE SEQUENCE [LARGE SCALE GENOMIC DNA]</scope>
    <source>
        <strain evidence="2">28-4</strain>
    </source>
</reference>
<name>A0A2H3BGA2_9AGAR</name>
<keyword evidence="2" id="KW-1185">Reference proteome</keyword>
<accession>A0A2H3BGA2</accession>